<sequence length="258" mass="26799">MRDPILDFSGQVALVTGAASGFGRLLARELGVRGARLVLGDINTAELVTFADTLASSGIAVCAQGCDVAVEADGLSLAELSQSEYGRLDIAVNNAGIAPPMMALEDTNEATMDLQYNVNLKGVFFGLKQQLPLMRERGGTVLNVASMAGLGGAPKIAAYAAAKHGVIGLTKTAALENARYGIRVNAICPFYCQTPMLARMEAPKADPEAMQAFLAGGCPMKRLGEAEEVVAAMLLLLSPKMTYVSGQALAVDGGLSAF</sequence>
<dbReference type="SUPFAM" id="SSF51735">
    <property type="entry name" value="NAD(P)-binding Rossmann-fold domains"/>
    <property type="match status" value="1"/>
</dbReference>
<evidence type="ECO:0000256" key="2">
    <source>
        <dbReference type="ARBA" id="ARBA00023002"/>
    </source>
</evidence>
<evidence type="ECO:0000313" key="3">
    <source>
        <dbReference type="EMBL" id="WKD48389.1"/>
    </source>
</evidence>
<comment type="similarity">
    <text evidence="1">Belongs to the short-chain dehydrogenases/reductases (SDR) family.</text>
</comment>
<keyword evidence="4" id="KW-1185">Reference proteome</keyword>
<evidence type="ECO:0000256" key="1">
    <source>
        <dbReference type="ARBA" id="ARBA00006484"/>
    </source>
</evidence>
<protein>
    <submittedName>
        <fullName evidence="3">SDR family oxidoreductase</fullName>
    </submittedName>
</protein>
<dbReference type="Proteomes" id="UP001321520">
    <property type="component" value="Chromosome"/>
</dbReference>
<dbReference type="EMBL" id="CP098023">
    <property type="protein sequence ID" value="WKD48389.1"/>
    <property type="molecule type" value="Genomic_DNA"/>
</dbReference>
<dbReference type="Pfam" id="PF13561">
    <property type="entry name" value="adh_short_C2"/>
    <property type="match status" value="1"/>
</dbReference>
<dbReference type="InterPro" id="IPR036291">
    <property type="entry name" value="NAD(P)-bd_dom_sf"/>
</dbReference>
<dbReference type="RefSeq" id="WP_301414141.1">
    <property type="nucleotide sequence ID" value="NZ_CP098023.1"/>
</dbReference>
<dbReference type="PRINTS" id="PR00081">
    <property type="entry name" value="GDHRDH"/>
</dbReference>
<proteinExistence type="inferred from homology"/>
<name>A0ABY9EA54_9GAMM</name>
<accession>A0ABY9EA54</accession>
<gene>
    <name evidence="3" type="ORF">M8T91_10625</name>
</gene>
<dbReference type="InterPro" id="IPR020904">
    <property type="entry name" value="Sc_DH/Rdtase_CS"/>
</dbReference>
<dbReference type="PANTHER" id="PTHR42760:SF133">
    <property type="entry name" value="3-OXOACYL-[ACYL-CARRIER-PROTEIN] REDUCTASE"/>
    <property type="match status" value="1"/>
</dbReference>
<reference evidence="3 4" key="1">
    <citation type="submission" date="2022-05" db="EMBL/GenBank/DDBJ databases">
        <title>Microbulbifer sp. nov., isolated from sponge.</title>
        <authorList>
            <person name="Gao L."/>
        </authorList>
    </citation>
    <scope>NUCLEOTIDE SEQUENCE [LARGE SCALE GENOMIC DNA]</scope>
    <source>
        <strain evidence="3 4">MI-G</strain>
    </source>
</reference>
<dbReference type="InterPro" id="IPR002347">
    <property type="entry name" value="SDR_fam"/>
</dbReference>
<dbReference type="PROSITE" id="PS00061">
    <property type="entry name" value="ADH_SHORT"/>
    <property type="match status" value="1"/>
</dbReference>
<evidence type="ECO:0000313" key="4">
    <source>
        <dbReference type="Proteomes" id="UP001321520"/>
    </source>
</evidence>
<dbReference type="PANTHER" id="PTHR42760">
    <property type="entry name" value="SHORT-CHAIN DEHYDROGENASES/REDUCTASES FAMILY MEMBER"/>
    <property type="match status" value="1"/>
</dbReference>
<organism evidence="3 4">
    <name type="scientific">Microbulbifer spongiae</name>
    <dbReference type="NCBI Taxonomy" id="2944933"/>
    <lineage>
        <taxon>Bacteria</taxon>
        <taxon>Pseudomonadati</taxon>
        <taxon>Pseudomonadota</taxon>
        <taxon>Gammaproteobacteria</taxon>
        <taxon>Cellvibrionales</taxon>
        <taxon>Microbulbiferaceae</taxon>
        <taxon>Microbulbifer</taxon>
    </lineage>
</organism>
<keyword evidence="2" id="KW-0560">Oxidoreductase</keyword>
<dbReference type="PRINTS" id="PR00080">
    <property type="entry name" value="SDRFAMILY"/>
</dbReference>
<dbReference type="Gene3D" id="3.40.50.720">
    <property type="entry name" value="NAD(P)-binding Rossmann-like Domain"/>
    <property type="match status" value="1"/>
</dbReference>
<dbReference type="CDD" id="cd05233">
    <property type="entry name" value="SDR_c"/>
    <property type="match status" value="1"/>
</dbReference>